<accession>A0ABW1YCR5</accession>
<evidence type="ECO:0000256" key="3">
    <source>
        <dbReference type="ARBA" id="ARBA00022764"/>
    </source>
</evidence>
<keyword evidence="3" id="KW-0574">Periplasm</keyword>
<dbReference type="InterPro" id="IPR012902">
    <property type="entry name" value="N_methyl_site"/>
</dbReference>
<dbReference type="RefSeq" id="WP_380083130.1">
    <property type="nucleotide sequence ID" value="NZ_JBHSWD010000001.1"/>
</dbReference>
<feature type="transmembrane region" description="Helical" evidence="5">
    <location>
        <begin position="12"/>
        <end position="33"/>
    </location>
</feature>
<dbReference type="InterPro" id="IPR045584">
    <property type="entry name" value="Pilin-like"/>
</dbReference>
<dbReference type="NCBIfam" id="TIGR02532">
    <property type="entry name" value="IV_pilin_GFxxxE"/>
    <property type="match status" value="1"/>
</dbReference>
<evidence type="ECO:0000256" key="5">
    <source>
        <dbReference type="SAM" id="Phobius"/>
    </source>
</evidence>
<keyword evidence="7" id="KW-1185">Reference proteome</keyword>
<evidence type="ECO:0000256" key="2">
    <source>
        <dbReference type="ARBA" id="ARBA00004418"/>
    </source>
</evidence>
<evidence type="ECO:0000256" key="4">
    <source>
        <dbReference type="ARBA" id="ARBA00023237"/>
    </source>
</evidence>
<organism evidence="6 7">
    <name type="scientific">Deinococcus lacus</name>
    <dbReference type="NCBI Taxonomy" id="392561"/>
    <lineage>
        <taxon>Bacteria</taxon>
        <taxon>Thermotogati</taxon>
        <taxon>Deinococcota</taxon>
        <taxon>Deinococci</taxon>
        <taxon>Deinococcales</taxon>
        <taxon>Deinococcaceae</taxon>
        <taxon>Deinococcus</taxon>
    </lineage>
</organism>
<keyword evidence="5" id="KW-0472">Membrane</keyword>
<dbReference type="Gene3D" id="3.30.700.10">
    <property type="entry name" value="Glycoprotein, Type 4 Pilin"/>
    <property type="match status" value="1"/>
</dbReference>
<protein>
    <submittedName>
        <fullName evidence="6">Tfp pilus assembly protein FimT/FimU</fullName>
    </submittedName>
</protein>
<evidence type="ECO:0000313" key="6">
    <source>
        <dbReference type="EMBL" id="MFC6592117.1"/>
    </source>
</evidence>
<gene>
    <name evidence="6" type="ORF">ACFP81_08950</name>
</gene>
<keyword evidence="4" id="KW-0998">Cell outer membrane</keyword>
<sequence>MRAGRISGVTLFELLIAIAVMGVLAAIGFNISLSSIRATQVREAANLVARDVREARSQAQRNSQNMTFAWSGNTYKVARQGREASVPFKSLPRGVTLECLTNCGNSTVSYTAPYGELANGLGSVLRVSMAGTNIEPIEIRIMGVTGKVMTVQGS</sequence>
<evidence type="ECO:0000256" key="1">
    <source>
        <dbReference type="ARBA" id="ARBA00004203"/>
    </source>
</evidence>
<reference evidence="7" key="1">
    <citation type="journal article" date="2019" name="Int. J. Syst. Evol. Microbiol.">
        <title>The Global Catalogue of Microorganisms (GCM) 10K type strain sequencing project: providing services to taxonomists for standard genome sequencing and annotation.</title>
        <authorList>
            <consortium name="The Broad Institute Genomics Platform"/>
            <consortium name="The Broad Institute Genome Sequencing Center for Infectious Disease"/>
            <person name="Wu L."/>
            <person name="Ma J."/>
        </authorList>
    </citation>
    <scope>NUCLEOTIDE SEQUENCE [LARGE SCALE GENOMIC DNA]</scope>
    <source>
        <strain evidence="7">CGMCC 1.15772</strain>
    </source>
</reference>
<proteinExistence type="predicted"/>
<keyword evidence="5" id="KW-1133">Transmembrane helix</keyword>
<comment type="caution">
    <text evidence="6">The sequence shown here is derived from an EMBL/GenBank/DDBJ whole genome shotgun (WGS) entry which is preliminary data.</text>
</comment>
<keyword evidence="5" id="KW-0812">Transmembrane</keyword>
<dbReference type="SUPFAM" id="SSF54523">
    <property type="entry name" value="Pili subunits"/>
    <property type="match status" value="1"/>
</dbReference>
<dbReference type="Pfam" id="PF07963">
    <property type="entry name" value="N_methyl"/>
    <property type="match status" value="1"/>
</dbReference>
<name>A0ABW1YCR5_9DEIO</name>
<dbReference type="EMBL" id="JBHSWD010000001">
    <property type="protein sequence ID" value="MFC6592117.1"/>
    <property type="molecule type" value="Genomic_DNA"/>
</dbReference>
<comment type="subcellular location">
    <subcellularLocation>
        <location evidence="1">Cell outer membrane</location>
        <topology evidence="1">Single-pass membrane protein</topology>
    </subcellularLocation>
    <subcellularLocation>
        <location evidence="2">Periplasm</location>
    </subcellularLocation>
</comment>
<evidence type="ECO:0000313" key="7">
    <source>
        <dbReference type="Proteomes" id="UP001596297"/>
    </source>
</evidence>
<dbReference type="Proteomes" id="UP001596297">
    <property type="component" value="Unassembled WGS sequence"/>
</dbReference>